<proteinExistence type="predicted"/>
<sequence length="37" mass="3679">MTRTSVLPAVGSVVVLIGPPTVGTTRANPVPGYGTRG</sequence>
<gene>
    <name evidence="1" type="ORF">H4W31_006718</name>
</gene>
<accession>A0A927MH67</accession>
<reference evidence="1" key="1">
    <citation type="submission" date="2020-10" db="EMBL/GenBank/DDBJ databases">
        <title>Sequencing the genomes of 1000 actinobacteria strains.</title>
        <authorList>
            <person name="Klenk H.-P."/>
        </authorList>
    </citation>
    <scope>NUCLEOTIDE SEQUENCE</scope>
    <source>
        <strain evidence="1">DSM 46832</strain>
    </source>
</reference>
<dbReference type="Proteomes" id="UP000649753">
    <property type="component" value="Unassembled WGS sequence"/>
</dbReference>
<keyword evidence="2" id="KW-1185">Reference proteome</keyword>
<dbReference type="AlphaFoldDB" id="A0A927MH67"/>
<evidence type="ECO:0000313" key="1">
    <source>
        <dbReference type="EMBL" id="MBE1491080.1"/>
    </source>
</evidence>
<evidence type="ECO:0000313" key="2">
    <source>
        <dbReference type="Proteomes" id="UP000649753"/>
    </source>
</evidence>
<protein>
    <submittedName>
        <fullName evidence="1">Uncharacterized protein</fullName>
    </submittedName>
</protein>
<dbReference type="EMBL" id="JADBEB010000001">
    <property type="protein sequence ID" value="MBE1491080.1"/>
    <property type="molecule type" value="Genomic_DNA"/>
</dbReference>
<organism evidence="1 2">
    <name type="scientific">Plantactinospora soyae</name>
    <dbReference type="NCBI Taxonomy" id="1544732"/>
    <lineage>
        <taxon>Bacteria</taxon>
        <taxon>Bacillati</taxon>
        <taxon>Actinomycetota</taxon>
        <taxon>Actinomycetes</taxon>
        <taxon>Micromonosporales</taxon>
        <taxon>Micromonosporaceae</taxon>
        <taxon>Plantactinospora</taxon>
    </lineage>
</organism>
<comment type="caution">
    <text evidence="1">The sequence shown here is derived from an EMBL/GenBank/DDBJ whole genome shotgun (WGS) entry which is preliminary data.</text>
</comment>
<name>A0A927MH67_9ACTN</name>